<evidence type="ECO:0000313" key="2">
    <source>
        <dbReference type="Proteomes" id="UP000237105"/>
    </source>
</evidence>
<dbReference type="Proteomes" id="UP000237105">
    <property type="component" value="Unassembled WGS sequence"/>
</dbReference>
<evidence type="ECO:0000313" key="1">
    <source>
        <dbReference type="EMBL" id="PON51100.1"/>
    </source>
</evidence>
<dbReference type="AlphaFoldDB" id="A0A2P5BQQ0"/>
<accession>A0A2P5BQQ0</accession>
<proteinExistence type="predicted"/>
<reference evidence="2" key="1">
    <citation type="submission" date="2016-06" db="EMBL/GenBank/DDBJ databases">
        <title>Parallel loss of symbiosis genes in relatives of nitrogen-fixing non-legume Parasponia.</title>
        <authorList>
            <person name="Van Velzen R."/>
            <person name="Holmer R."/>
            <person name="Bu F."/>
            <person name="Rutten L."/>
            <person name="Van Zeijl A."/>
            <person name="Liu W."/>
            <person name="Santuari L."/>
            <person name="Cao Q."/>
            <person name="Sharma T."/>
            <person name="Shen D."/>
            <person name="Roswanjaya Y."/>
            <person name="Wardhani T."/>
            <person name="Kalhor M.S."/>
            <person name="Jansen J."/>
            <person name="Van den Hoogen J."/>
            <person name="Gungor B."/>
            <person name="Hartog M."/>
            <person name="Hontelez J."/>
            <person name="Verver J."/>
            <person name="Yang W.-C."/>
            <person name="Schijlen E."/>
            <person name="Repin R."/>
            <person name="Schilthuizen M."/>
            <person name="Schranz E."/>
            <person name="Heidstra R."/>
            <person name="Miyata K."/>
            <person name="Fedorova E."/>
            <person name="Kohlen W."/>
            <person name="Bisseling T."/>
            <person name="Smit S."/>
            <person name="Geurts R."/>
        </authorList>
    </citation>
    <scope>NUCLEOTIDE SEQUENCE [LARGE SCALE GENOMIC DNA]</scope>
    <source>
        <strain evidence="2">cv. WU1-14</strain>
    </source>
</reference>
<organism evidence="1 2">
    <name type="scientific">Parasponia andersonii</name>
    <name type="common">Sponia andersonii</name>
    <dbReference type="NCBI Taxonomy" id="3476"/>
    <lineage>
        <taxon>Eukaryota</taxon>
        <taxon>Viridiplantae</taxon>
        <taxon>Streptophyta</taxon>
        <taxon>Embryophyta</taxon>
        <taxon>Tracheophyta</taxon>
        <taxon>Spermatophyta</taxon>
        <taxon>Magnoliopsida</taxon>
        <taxon>eudicotyledons</taxon>
        <taxon>Gunneridae</taxon>
        <taxon>Pentapetalae</taxon>
        <taxon>rosids</taxon>
        <taxon>fabids</taxon>
        <taxon>Rosales</taxon>
        <taxon>Cannabaceae</taxon>
        <taxon>Parasponia</taxon>
    </lineage>
</organism>
<gene>
    <name evidence="1" type="ORF">PanWU01x14_218090</name>
</gene>
<protein>
    <submittedName>
        <fullName evidence="1">Uncharacterized protein</fullName>
    </submittedName>
</protein>
<dbReference type="EMBL" id="JXTB01000237">
    <property type="protein sequence ID" value="PON51100.1"/>
    <property type="molecule type" value="Genomic_DNA"/>
</dbReference>
<feature type="non-terminal residue" evidence="1">
    <location>
        <position position="1"/>
    </location>
</feature>
<keyword evidence="2" id="KW-1185">Reference proteome</keyword>
<name>A0A2P5BQQ0_PARAD</name>
<sequence length="87" mass="9701">VRSGLGPLFGLKWGFGSIFDVFSDIEAYPDSRTTYSRVHEFFFRPYGATSSHRVSLRSYGMILGHRASPWALRCGLGLRSSPSSLVK</sequence>
<comment type="caution">
    <text evidence="1">The sequence shown here is derived from an EMBL/GenBank/DDBJ whole genome shotgun (WGS) entry which is preliminary data.</text>
</comment>